<dbReference type="InterPro" id="IPR047789">
    <property type="entry name" value="CU044_5270-like"/>
</dbReference>
<dbReference type="RefSeq" id="WP_345359802.1">
    <property type="nucleotide sequence ID" value="NZ_BAABHJ010000020.1"/>
</dbReference>
<name>A0ABP8TMY5_9ACTN</name>
<keyword evidence="2" id="KW-0812">Transmembrane</keyword>
<protein>
    <submittedName>
        <fullName evidence="3">CU044_5270 family protein</fullName>
    </submittedName>
</protein>
<dbReference type="Proteomes" id="UP001500212">
    <property type="component" value="Unassembled WGS sequence"/>
</dbReference>
<evidence type="ECO:0000256" key="1">
    <source>
        <dbReference type="SAM" id="MobiDB-lite"/>
    </source>
</evidence>
<feature type="compositionally biased region" description="Pro residues" evidence="1">
    <location>
        <begin position="259"/>
        <end position="268"/>
    </location>
</feature>
<evidence type="ECO:0000313" key="4">
    <source>
        <dbReference type="Proteomes" id="UP001500212"/>
    </source>
</evidence>
<organism evidence="3 4">
    <name type="scientific">Actinoallomurus liliacearum</name>
    <dbReference type="NCBI Taxonomy" id="1080073"/>
    <lineage>
        <taxon>Bacteria</taxon>
        <taxon>Bacillati</taxon>
        <taxon>Actinomycetota</taxon>
        <taxon>Actinomycetes</taxon>
        <taxon>Streptosporangiales</taxon>
        <taxon>Thermomonosporaceae</taxon>
        <taxon>Actinoallomurus</taxon>
    </lineage>
</organism>
<keyword evidence="4" id="KW-1185">Reference proteome</keyword>
<keyword evidence="2" id="KW-1133">Transmembrane helix</keyword>
<evidence type="ECO:0000313" key="3">
    <source>
        <dbReference type="EMBL" id="GAA4612289.1"/>
    </source>
</evidence>
<dbReference type="NCBIfam" id="NF038083">
    <property type="entry name" value="CU044_5270_fam"/>
    <property type="match status" value="1"/>
</dbReference>
<comment type="caution">
    <text evidence="3">The sequence shown here is derived from an EMBL/GenBank/DDBJ whole genome shotgun (WGS) entry which is preliminary data.</text>
</comment>
<gene>
    <name evidence="3" type="ORF">GCM10023195_52560</name>
</gene>
<feature type="transmembrane region" description="Helical" evidence="2">
    <location>
        <begin position="43"/>
        <end position="63"/>
    </location>
</feature>
<feature type="region of interest" description="Disordered" evidence="1">
    <location>
        <begin position="258"/>
        <end position="286"/>
    </location>
</feature>
<sequence length="347" mass="37773">MDDELTMLATALAAIEPTDETADRSRHRLQNTMRGGPARKHRIGWLAGGLGLTAATTATAVLITSTGTTRTATPNSPPPTAALSARQVLLTAATTAEKAPSTTGTYWYVRLEEKDSANAKPDVSEEWTRRDGQMWRRDGKTEGKMYHEGVMPDRPKDRPFDLGTDYVSFEQIQRLPTDKDRLKAWLADSVAHSGMRTGAGPLTGPQQKLQVFESLLMLISTFPAPPKVRAAAFRALATYPHVKVAGRRNGGLVVQFTPPELPEPPQPSPSTAAERKEEAEWAKDRELGTKARAAKGETHNDPPTMVVDPVTAQVREANFLAIDGGEMTYPDGGGARIATRWTDVLPR</sequence>
<accession>A0ABP8TMY5</accession>
<proteinExistence type="predicted"/>
<keyword evidence="2" id="KW-0472">Membrane</keyword>
<evidence type="ECO:0000256" key="2">
    <source>
        <dbReference type="SAM" id="Phobius"/>
    </source>
</evidence>
<dbReference type="EMBL" id="BAABHJ010000020">
    <property type="protein sequence ID" value="GAA4612289.1"/>
    <property type="molecule type" value="Genomic_DNA"/>
</dbReference>
<reference evidence="4" key="1">
    <citation type="journal article" date="2019" name="Int. J. Syst. Evol. Microbiol.">
        <title>The Global Catalogue of Microorganisms (GCM) 10K type strain sequencing project: providing services to taxonomists for standard genome sequencing and annotation.</title>
        <authorList>
            <consortium name="The Broad Institute Genomics Platform"/>
            <consortium name="The Broad Institute Genome Sequencing Center for Infectious Disease"/>
            <person name="Wu L."/>
            <person name="Ma J."/>
        </authorList>
    </citation>
    <scope>NUCLEOTIDE SEQUENCE [LARGE SCALE GENOMIC DNA]</scope>
    <source>
        <strain evidence="4">JCM 17938</strain>
    </source>
</reference>
<feature type="compositionally biased region" description="Basic and acidic residues" evidence="1">
    <location>
        <begin position="273"/>
        <end position="286"/>
    </location>
</feature>